<sequence>MAGMTRGRAKKTANFGYKKLTSSKSQIDKNKEVQANMRDGPAEDLKLWQTLPRSSSVPRSQLDLEWSLIELNSPNAVNLASAVKPVDDQAKTTSG</sequence>
<evidence type="ECO:0000256" key="1">
    <source>
        <dbReference type="SAM" id="MobiDB-lite"/>
    </source>
</evidence>
<organism evidence="2 3">
    <name type="scientific">Datura stramonium</name>
    <name type="common">Jimsonweed</name>
    <name type="synonym">Common thornapple</name>
    <dbReference type="NCBI Taxonomy" id="4076"/>
    <lineage>
        <taxon>Eukaryota</taxon>
        <taxon>Viridiplantae</taxon>
        <taxon>Streptophyta</taxon>
        <taxon>Embryophyta</taxon>
        <taxon>Tracheophyta</taxon>
        <taxon>Spermatophyta</taxon>
        <taxon>Magnoliopsida</taxon>
        <taxon>eudicotyledons</taxon>
        <taxon>Gunneridae</taxon>
        <taxon>Pentapetalae</taxon>
        <taxon>asterids</taxon>
        <taxon>lamiids</taxon>
        <taxon>Solanales</taxon>
        <taxon>Solanaceae</taxon>
        <taxon>Solanoideae</taxon>
        <taxon>Datureae</taxon>
        <taxon>Datura</taxon>
    </lineage>
</organism>
<proteinExistence type="predicted"/>
<dbReference type="Proteomes" id="UP000823775">
    <property type="component" value="Unassembled WGS sequence"/>
</dbReference>
<feature type="region of interest" description="Disordered" evidence="1">
    <location>
        <begin position="1"/>
        <end position="40"/>
    </location>
</feature>
<dbReference type="EMBL" id="JACEIK010006941">
    <property type="protein sequence ID" value="MCE3049510.1"/>
    <property type="molecule type" value="Genomic_DNA"/>
</dbReference>
<gene>
    <name evidence="2" type="ORF">HAX54_045046</name>
</gene>
<name>A0ABS8WJA2_DATST</name>
<protein>
    <submittedName>
        <fullName evidence="2">Uncharacterized protein</fullName>
    </submittedName>
</protein>
<evidence type="ECO:0000313" key="2">
    <source>
        <dbReference type="EMBL" id="MCE3049510.1"/>
    </source>
</evidence>
<keyword evidence="3" id="KW-1185">Reference proteome</keyword>
<reference evidence="2 3" key="1">
    <citation type="journal article" date="2021" name="BMC Genomics">
        <title>Datura genome reveals duplications of psychoactive alkaloid biosynthetic genes and high mutation rate following tissue culture.</title>
        <authorList>
            <person name="Rajewski A."/>
            <person name="Carter-House D."/>
            <person name="Stajich J."/>
            <person name="Litt A."/>
        </authorList>
    </citation>
    <scope>NUCLEOTIDE SEQUENCE [LARGE SCALE GENOMIC DNA]</scope>
    <source>
        <strain evidence="2">AR-01</strain>
    </source>
</reference>
<accession>A0ABS8WJA2</accession>
<evidence type="ECO:0000313" key="3">
    <source>
        <dbReference type="Proteomes" id="UP000823775"/>
    </source>
</evidence>
<comment type="caution">
    <text evidence="2">The sequence shown here is derived from an EMBL/GenBank/DDBJ whole genome shotgun (WGS) entry which is preliminary data.</text>
</comment>